<sequence length="422" mass="49092">MAFKNEDCFLDVIPQENEVGTPLKSEIEQQNLCSYLEYINQLIDIFKTEPLQNFFKQLHNMGFNHNMKVLIETEKGLLKEMARSMDTMPLRGLYPTNEFFKNDQEIESLDHERLEPKQEFDATYMAHPLHWKHNEPKSLVLIPHTVIEHESSRVLSIIVNILHFIAHHYFKEATDQKQKKNEQEFVSFASHQLKVPLASFKSGLDMLKRQKFGELDWRYAKIIDIMDKEIENMKELILRLLDLSRVQSQIAAQYNPVHIMKLVQEVCVSLEKIKNEKSLVFKIICNALIENFHSDALLIKQIMMNLIHNACKFSPINGRILVVLEFDKSVPSFTMKVVDEGPGIEEDKKAFIFDEYKGSYHISSDIPSTGIGLSICKKVTELLYGRIHIESPTRHIFEKYGLEMREESKGCAFIVQIPIQIH</sequence>
<dbReference type="PRINTS" id="PR00344">
    <property type="entry name" value="BCTRLSENSOR"/>
</dbReference>
<keyword evidence="3" id="KW-0597">Phosphoprotein</keyword>
<evidence type="ECO:0000256" key="5">
    <source>
        <dbReference type="ARBA" id="ARBA00022777"/>
    </source>
</evidence>
<evidence type="ECO:0000256" key="3">
    <source>
        <dbReference type="ARBA" id="ARBA00022553"/>
    </source>
</evidence>
<dbReference type="PANTHER" id="PTHR45453">
    <property type="entry name" value="PHOSPHATE REGULON SENSOR PROTEIN PHOR"/>
    <property type="match status" value="1"/>
</dbReference>
<dbReference type="Gene3D" id="1.10.287.130">
    <property type="match status" value="1"/>
</dbReference>
<dbReference type="PANTHER" id="PTHR45453:SF1">
    <property type="entry name" value="PHOSPHATE REGULON SENSOR PROTEIN PHOR"/>
    <property type="match status" value="1"/>
</dbReference>
<dbReference type="EC" id="2.7.13.3" evidence="2"/>
<dbReference type="PROSITE" id="PS50109">
    <property type="entry name" value="HIS_KIN"/>
    <property type="match status" value="1"/>
</dbReference>
<dbReference type="SMART" id="SM00388">
    <property type="entry name" value="HisKA"/>
    <property type="match status" value="1"/>
</dbReference>
<dbReference type="Pfam" id="PF02518">
    <property type="entry name" value="HATPase_c"/>
    <property type="match status" value="1"/>
</dbReference>
<keyword evidence="5" id="KW-0418">Kinase</keyword>
<dbReference type="GO" id="GO:0016036">
    <property type="term" value="P:cellular response to phosphate starvation"/>
    <property type="evidence" value="ECO:0007669"/>
    <property type="project" value="TreeGrafter"/>
</dbReference>
<dbReference type="InterPro" id="IPR003661">
    <property type="entry name" value="HisK_dim/P_dom"/>
</dbReference>
<dbReference type="InterPro" id="IPR003594">
    <property type="entry name" value="HATPase_dom"/>
</dbReference>
<comment type="caution">
    <text evidence="8">The sequence shown here is derived from an EMBL/GenBank/DDBJ whole genome shotgun (WGS) entry which is preliminary data.</text>
</comment>
<name>A0A1F5VDN1_9BACT</name>
<evidence type="ECO:0000313" key="9">
    <source>
        <dbReference type="Proteomes" id="UP000178943"/>
    </source>
</evidence>
<dbReference type="GO" id="GO:0005886">
    <property type="term" value="C:plasma membrane"/>
    <property type="evidence" value="ECO:0007669"/>
    <property type="project" value="TreeGrafter"/>
</dbReference>
<dbReference type="GO" id="GO:0004721">
    <property type="term" value="F:phosphoprotein phosphatase activity"/>
    <property type="evidence" value="ECO:0007669"/>
    <property type="project" value="TreeGrafter"/>
</dbReference>
<evidence type="ECO:0000313" key="8">
    <source>
        <dbReference type="EMBL" id="OGF61526.1"/>
    </source>
</evidence>
<dbReference type="InterPro" id="IPR036890">
    <property type="entry name" value="HATPase_C_sf"/>
</dbReference>
<dbReference type="CDD" id="cd00082">
    <property type="entry name" value="HisKA"/>
    <property type="match status" value="1"/>
</dbReference>
<dbReference type="AlphaFoldDB" id="A0A1F5VDN1"/>
<evidence type="ECO:0000256" key="4">
    <source>
        <dbReference type="ARBA" id="ARBA00022679"/>
    </source>
</evidence>
<keyword evidence="4" id="KW-0808">Transferase</keyword>
<dbReference type="SUPFAM" id="SSF47384">
    <property type="entry name" value="Homodimeric domain of signal transducing histidine kinase"/>
    <property type="match status" value="1"/>
</dbReference>
<evidence type="ECO:0000256" key="6">
    <source>
        <dbReference type="ARBA" id="ARBA00023012"/>
    </source>
</evidence>
<dbReference type="Pfam" id="PF00512">
    <property type="entry name" value="HisKA"/>
    <property type="match status" value="1"/>
</dbReference>
<dbReference type="SUPFAM" id="SSF55874">
    <property type="entry name" value="ATPase domain of HSP90 chaperone/DNA topoisomerase II/histidine kinase"/>
    <property type="match status" value="1"/>
</dbReference>
<dbReference type="InterPro" id="IPR050351">
    <property type="entry name" value="BphY/WalK/GraS-like"/>
</dbReference>
<dbReference type="GO" id="GO:0000155">
    <property type="term" value="F:phosphorelay sensor kinase activity"/>
    <property type="evidence" value="ECO:0007669"/>
    <property type="project" value="InterPro"/>
</dbReference>
<evidence type="ECO:0000259" key="7">
    <source>
        <dbReference type="PROSITE" id="PS50109"/>
    </source>
</evidence>
<dbReference type="Gene3D" id="3.30.565.10">
    <property type="entry name" value="Histidine kinase-like ATPase, C-terminal domain"/>
    <property type="match status" value="1"/>
</dbReference>
<organism evidence="8 9">
    <name type="scientific">Candidatus Fischerbacteria bacterium RBG_13_37_8</name>
    <dbReference type="NCBI Taxonomy" id="1817863"/>
    <lineage>
        <taxon>Bacteria</taxon>
        <taxon>Candidatus Fischeribacteriota</taxon>
    </lineage>
</organism>
<proteinExistence type="predicted"/>
<accession>A0A1F5VDN1</accession>
<dbReference type="InterPro" id="IPR004358">
    <property type="entry name" value="Sig_transdc_His_kin-like_C"/>
</dbReference>
<protein>
    <recommendedName>
        <fullName evidence="2">histidine kinase</fullName>
        <ecNumber evidence="2">2.7.13.3</ecNumber>
    </recommendedName>
</protein>
<dbReference type="SMART" id="SM00387">
    <property type="entry name" value="HATPase_c"/>
    <property type="match status" value="1"/>
</dbReference>
<gene>
    <name evidence="8" type="ORF">A2Y62_01710</name>
</gene>
<evidence type="ECO:0000256" key="1">
    <source>
        <dbReference type="ARBA" id="ARBA00000085"/>
    </source>
</evidence>
<dbReference type="InterPro" id="IPR005467">
    <property type="entry name" value="His_kinase_dom"/>
</dbReference>
<evidence type="ECO:0000256" key="2">
    <source>
        <dbReference type="ARBA" id="ARBA00012438"/>
    </source>
</evidence>
<dbReference type="InterPro" id="IPR036097">
    <property type="entry name" value="HisK_dim/P_sf"/>
</dbReference>
<reference evidence="8 9" key="1">
    <citation type="journal article" date="2016" name="Nat. Commun.">
        <title>Thousands of microbial genomes shed light on interconnected biogeochemical processes in an aquifer system.</title>
        <authorList>
            <person name="Anantharaman K."/>
            <person name="Brown C.T."/>
            <person name="Hug L.A."/>
            <person name="Sharon I."/>
            <person name="Castelle C.J."/>
            <person name="Probst A.J."/>
            <person name="Thomas B.C."/>
            <person name="Singh A."/>
            <person name="Wilkins M.J."/>
            <person name="Karaoz U."/>
            <person name="Brodie E.L."/>
            <person name="Williams K.H."/>
            <person name="Hubbard S.S."/>
            <person name="Banfield J.F."/>
        </authorList>
    </citation>
    <scope>NUCLEOTIDE SEQUENCE [LARGE SCALE GENOMIC DNA]</scope>
</reference>
<dbReference type="EMBL" id="MFGW01000193">
    <property type="protein sequence ID" value="OGF61526.1"/>
    <property type="molecule type" value="Genomic_DNA"/>
</dbReference>
<keyword evidence="6" id="KW-0902">Two-component regulatory system</keyword>
<dbReference type="STRING" id="1817863.A2Y62_01710"/>
<dbReference type="Proteomes" id="UP000178943">
    <property type="component" value="Unassembled WGS sequence"/>
</dbReference>
<feature type="domain" description="Histidine kinase" evidence="7">
    <location>
        <begin position="188"/>
        <end position="421"/>
    </location>
</feature>
<comment type="catalytic activity">
    <reaction evidence="1">
        <text>ATP + protein L-histidine = ADP + protein N-phospho-L-histidine.</text>
        <dbReference type="EC" id="2.7.13.3"/>
    </reaction>
</comment>